<gene>
    <name evidence="1" type="ORF">PDUR_22185</name>
</gene>
<keyword evidence="2" id="KW-1185">Reference proteome</keyword>
<proteinExistence type="predicted"/>
<organism evidence="1 2">
    <name type="scientific">Paenibacillus durus</name>
    <name type="common">Paenibacillus azotofixans</name>
    <dbReference type="NCBI Taxonomy" id="44251"/>
    <lineage>
        <taxon>Bacteria</taxon>
        <taxon>Bacillati</taxon>
        <taxon>Bacillota</taxon>
        <taxon>Bacilli</taxon>
        <taxon>Bacillales</taxon>
        <taxon>Paenibacillaceae</taxon>
        <taxon>Paenibacillus</taxon>
    </lineage>
</organism>
<protein>
    <recommendedName>
        <fullName evidence="3">Epimerase</fullName>
    </recommendedName>
</protein>
<dbReference type="EMBL" id="CP009288">
    <property type="protein sequence ID" value="AIQ14308.1"/>
    <property type="molecule type" value="Genomic_DNA"/>
</dbReference>
<reference evidence="1 2" key="1">
    <citation type="submission" date="2014-08" db="EMBL/GenBank/DDBJ databases">
        <title>Comparative genomics of the Paenibacillus odorifer group.</title>
        <authorList>
            <person name="den Bakker H.C."/>
            <person name="Tsai Y.-C."/>
            <person name="Martin N."/>
            <person name="Korlach J."/>
            <person name="Wiedmann M."/>
        </authorList>
    </citation>
    <scope>NUCLEOTIDE SEQUENCE [LARGE SCALE GENOMIC DNA]</scope>
    <source>
        <strain evidence="1 2">DSM 1735</strain>
    </source>
</reference>
<evidence type="ECO:0000313" key="2">
    <source>
        <dbReference type="Proteomes" id="UP000029409"/>
    </source>
</evidence>
<dbReference type="RefSeq" id="WP_042208089.1">
    <property type="nucleotide sequence ID" value="NZ_CP009288.1"/>
</dbReference>
<name>A0A089HVC8_PAEDU</name>
<evidence type="ECO:0008006" key="3">
    <source>
        <dbReference type="Google" id="ProtNLM"/>
    </source>
</evidence>
<dbReference type="Proteomes" id="UP000029409">
    <property type="component" value="Chromosome"/>
</dbReference>
<accession>A0A089HVC8</accession>
<evidence type="ECO:0000313" key="1">
    <source>
        <dbReference type="EMBL" id="AIQ14308.1"/>
    </source>
</evidence>
<dbReference type="KEGG" id="pdu:PDUR_22185"/>
<dbReference type="OrthoDB" id="292317at2"/>
<dbReference type="AlphaFoldDB" id="A0A089HVC8"/>
<sequence>MRTESVLDIFGKLLIENLRDQSIDYFDKLVQGEWKAPSLQSLQTELKTFNEDQLDILRRAFISSLDSGLHDFLFKLQEVNEDGIRIIINEQNLADLSDGLHGELFTEDGWLKRFSRYQNNEE</sequence>
<dbReference type="eggNOG" id="ENOG503325I">
    <property type="taxonomic scope" value="Bacteria"/>
</dbReference>